<feature type="chain" id="PRO_5040824857" evidence="1">
    <location>
        <begin position="23"/>
        <end position="239"/>
    </location>
</feature>
<dbReference type="AlphaFoldDB" id="A0A9X2C0F6"/>
<dbReference type="InterPro" id="IPR013424">
    <property type="entry name" value="Ice-binding_C"/>
</dbReference>
<keyword evidence="4" id="KW-1185">Reference proteome</keyword>
<keyword evidence="1" id="KW-0732">Signal</keyword>
<name>A0A9X2C0F6_9BURK</name>
<dbReference type="EMBL" id="JAJLJH010000001">
    <property type="protein sequence ID" value="MCK9684709.1"/>
    <property type="molecule type" value="Genomic_DNA"/>
</dbReference>
<comment type="caution">
    <text evidence="3">The sequence shown here is derived from an EMBL/GenBank/DDBJ whole genome shotgun (WGS) entry which is preliminary data.</text>
</comment>
<dbReference type="Pfam" id="PF07589">
    <property type="entry name" value="PEP-CTERM"/>
    <property type="match status" value="1"/>
</dbReference>
<organism evidence="3 4">
    <name type="scientific">Scleromatobacter humisilvae</name>
    <dbReference type="NCBI Taxonomy" id="2897159"/>
    <lineage>
        <taxon>Bacteria</taxon>
        <taxon>Pseudomonadati</taxon>
        <taxon>Pseudomonadota</taxon>
        <taxon>Betaproteobacteria</taxon>
        <taxon>Burkholderiales</taxon>
        <taxon>Sphaerotilaceae</taxon>
        <taxon>Scleromatobacter</taxon>
    </lineage>
</organism>
<dbReference type="NCBIfam" id="TIGR02595">
    <property type="entry name" value="PEP_CTERM"/>
    <property type="match status" value="1"/>
</dbReference>
<evidence type="ECO:0000256" key="1">
    <source>
        <dbReference type="SAM" id="SignalP"/>
    </source>
</evidence>
<dbReference type="Proteomes" id="UP001139353">
    <property type="component" value="Unassembled WGS sequence"/>
</dbReference>
<feature type="signal peptide" evidence="1">
    <location>
        <begin position="1"/>
        <end position="22"/>
    </location>
</feature>
<accession>A0A9X2C0F6</accession>
<reference evidence="3" key="1">
    <citation type="submission" date="2021-11" db="EMBL/GenBank/DDBJ databases">
        <title>BS-T2-15 a new species belonging to the Comamonadaceae family isolated from the soil of a French oak forest.</title>
        <authorList>
            <person name="Mieszkin S."/>
            <person name="Alain K."/>
        </authorList>
    </citation>
    <scope>NUCLEOTIDE SEQUENCE</scope>
    <source>
        <strain evidence="3">BS-T2-15</strain>
    </source>
</reference>
<proteinExistence type="predicted"/>
<evidence type="ECO:0000259" key="2">
    <source>
        <dbReference type="Pfam" id="PF07589"/>
    </source>
</evidence>
<sequence length="239" mass="25105">MRIAASVAAVLACLATSAAAQAFVDLDFDAANVPLPPGSTSFMPWNEAAPGWSHSDGDSTSYVSWFPNAGYSQSYVLLLSPFGSASGPYGFGLKSGTFHEDEPRGPFVYAEISQTGRLGPQVTTIELLSSSYLFEVTLDGTGIAMQPVGLDPTSPTYTEDMMGYSGEWTGDVSAFAGQVVNLQITDLQTAPNPPGLAIDQIEFLPVPEPSTAALLGLGLLATVLAGRRRALSPPGLRRR</sequence>
<evidence type="ECO:0000313" key="3">
    <source>
        <dbReference type="EMBL" id="MCK9684709.1"/>
    </source>
</evidence>
<gene>
    <name evidence="3" type="ORF">LPC04_03195</name>
</gene>
<feature type="domain" description="Ice-binding protein C-terminal" evidence="2">
    <location>
        <begin position="205"/>
        <end position="229"/>
    </location>
</feature>
<dbReference type="RefSeq" id="WP_275680733.1">
    <property type="nucleotide sequence ID" value="NZ_JAJLJH010000001.1"/>
</dbReference>
<evidence type="ECO:0000313" key="4">
    <source>
        <dbReference type="Proteomes" id="UP001139353"/>
    </source>
</evidence>
<protein>
    <submittedName>
        <fullName evidence="3">PEP-CTERM sorting domain-containing protein</fullName>
    </submittedName>
</protein>